<feature type="compositionally biased region" description="Basic and acidic residues" evidence="1">
    <location>
        <begin position="737"/>
        <end position="748"/>
    </location>
</feature>
<feature type="region of interest" description="Disordered" evidence="1">
    <location>
        <begin position="1049"/>
        <end position="1083"/>
    </location>
</feature>
<evidence type="ECO:0000313" key="2">
    <source>
        <dbReference type="EMBL" id="KAL1539272.1"/>
    </source>
</evidence>
<feature type="region of interest" description="Disordered" evidence="1">
    <location>
        <begin position="1"/>
        <end position="28"/>
    </location>
</feature>
<feature type="region of interest" description="Disordered" evidence="1">
    <location>
        <begin position="110"/>
        <end position="248"/>
    </location>
</feature>
<dbReference type="PANTHER" id="PTHR31949:SF3">
    <property type="entry name" value="RUN_FYVE DOMAIN PROTEIN"/>
    <property type="match status" value="1"/>
</dbReference>
<gene>
    <name evidence="2" type="ORF">AAHA92_27910</name>
</gene>
<feature type="region of interest" description="Disordered" evidence="1">
    <location>
        <begin position="829"/>
        <end position="882"/>
    </location>
</feature>
<feature type="region of interest" description="Disordered" evidence="1">
    <location>
        <begin position="729"/>
        <end position="748"/>
    </location>
</feature>
<feature type="compositionally biased region" description="Polar residues" evidence="1">
    <location>
        <begin position="162"/>
        <end position="182"/>
    </location>
</feature>
<accession>A0ABD1G572</accession>
<dbReference type="AlphaFoldDB" id="A0ABD1G572"/>
<dbReference type="Proteomes" id="UP001567538">
    <property type="component" value="Unassembled WGS sequence"/>
</dbReference>
<feature type="region of interest" description="Disordered" evidence="1">
    <location>
        <begin position="278"/>
        <end position="327"/>
    </location>
</feature>
<comment type="caution">
    <text evidence="2">The sequence shown here is derived from an EMBL/GenBank/DDBJ whole genome shotgun (WGS) entry which is preliminary data.</text>
</comment>
<keyword evidence="3" id="KW-1185">Reference proteome</keyword>
<organism evidence="2 3">
    <name type="scientific">Salvia divinorum</name>
    <name type="common">Maria pastora</name>
    <name type="synonym">Diviner's sage</name>
    <dbReference type="NCBI Taxonomy" id="28513"/>
    <lineage>
        <taxon>Eukaryota</taxon>
        <taxon>Viridiplantae</taxon>
        <taxon>Streptophyta</taxon>
        <taxon>Embryophyta</taxon>
        <taxon>Tracheophyta</taxon>
        <taxon>Spermatophyta</taxon>
        <taxon>Magnoliopsida</taxon>
        <taxon>eudicotyledons</taxon>
        <taxon>Gunneridae</taxon>
        <taxon>Pentapetalae</taxon>
        <taxon>asterids</taxon>
        <taxon>lamiids</taxon>
        <taxon>Lamiales</taxon>
        <taxon>Lamiaceae</taxon>
        <taxon>Nepetoideae</taxon>
        <taxon>Mentheae</taxon>
        <taxon>Salviinae</taxon>
        <taxon>Salvia</taxon>
        <taxon>Salvia subgen. Calosphace</taxon>
    </lineage>
</organism>
<feature type="compositionally biased region" description="Low complexity" evidence="1">
    <location>
        <begin position="278"/>
        <end position="310"/>
    </location>
</feature>
<feature type="compositionally biased region" description="Polar residues" evidence="1">
    <location>
        <begin position="769"/>
        <end position="778"/>
    </location>
</feature>
<feature type="compositionally biased region" description="Low complexity" evidence="1">
    <location>
        <begin position="131"/>
        <end position="141"/>
    </location>
</feature>
<feature type="compositionally biased region" description="Basic and acidic residues" evidence="1">
    <location>
        <begin position="311"/>
        <end position="321"/>
    </location>
</feature>
<dbReference type="EMBL" id="JBEAFC010000010">
    <property type="protein sequence ID" value="KAL1539272.1"/>
    <property type="molecule type" value="Genomic_DNA"/>
</dbReference>
<feature type="compositionally biased region" description="Polar residues" evidence="1">
    <location>
        <begin position="357"/>
        <end position="375"/>
    </location>
</feature>
<evidence type="ECO:0000313" key="3">
    <source>
        <dbReference type="Proteomes" id="UP001567538"/>
    </source>
</evidence>
<protein>
    <submittedName>
        <fullName evidence="2">Uncharacterized protein</fullName>
    </submittedName>
</protein>
<evidence type="ECO:0000256" key="1">
    <source>
        <dbReference type="SAM" id="MobiDB-lite"/>
    </source>
</evidence>
<feature type="compositionally biased region" description="Polar residues" evidence="1">
    <location>
        <begin position="236"/>
        <end position="248"/>
    </location>
</feature>
<name>A0ABD1G572_SALDI</name>
<feature type="region of interest" description="Disordered" evidence="1">
    <location>
        <begin position="755"/>
        <end position="800"/>
    </location>
</feature>
<sequence length="1096" mass="119461">MPPSPVMRVSPGRGMKVENHRRGRSLESGMVYRHKEDDLALFNDVRNKERDDFLLQSNDNFDDFFSTKLRDISVYKLGGCTPARGESSDLLSAERDKNDYDWLITPPETPLFRSLNDEVQPFKPAPRGRPRSQPVSVSRSPTMEKDYRSGRGKASPHRLSPSPRSGNSTLQSRSRPFSATCSSPPPTMQHPSPARRSSPSPTKQTSGPRSSSPTPRRISTGSTGASSPSRVRGSSPIKTSQVNSVSPKIKAWQTNIPGFSSEVPPNLCTSLADRPVSYVRSSSPASRNSSRYGRQSMSPVSSRSVASSYSHDQDQFSRYSKDSVASSGDNDVDFLEFIPLSSSERSAPRNLGAHPSKNATSFSRKPSQNLTSSAPKRSFDLVRQMDRKGPHNMFRPLLSSVPSSTFHAGKVIAHQRSLMARNSSMTASSSASYDQAASGAHDPECSELNQDDVTSNCVRGNHPVMDDELFVMEHADDINEDIENRNMDDSPRSQHRENDVPPVVVSTLDVGSSNRFDSLDANSTPDTVTCSKCGLMFHSAEVVKEGDQQLCLECKCLEVRSTITNPSNMVMVGQNNTWEDVQIIEHGSQEVLDQLMGNDPTGKYNLDTQISYSDSSQSLSIDLFEEGEPTLASEKVMDQLISGHKGYEVNSSSSLNVSDGAGIALLLKRSSSTERHVVQSRSFTASTISCDDFSCVPDSLNSMRSSTGVTSASVSSSIDLGSSRQTEFRNSWQSSSHKSDTENFRYDTPSKFKRSVSSASSASGHMFQVRSSTPSCHQDSFEETRADPREQSLASEFTEAESTYRNIESNIVLEAAMELSSCLMDDHSRETSVDTVLTSREPRSHENRGNSMSNSHNLSIAETSSAQSRTSNQVDDASPTSCADAVDAAEVRIPSSLNAISENGIEIGDCAYYGSHSDVDSPKSRGCTGVQDVSAVRVSSKEFEISHHAHIALEESHVILEDTCQAKAKTLTLEEAADAVLFCSSIIHNLAYEAANFAIDKEALPGEALQPAVALVGKSNFERRDARPIKRGFRSQKARKQCLEAKTETAPSSCNAESDDKSSPCTIGIHDDGAPYNGDGMKPPPKLESKCNCLIM</sequence>
<feature type="compositionally biased region" description="Polar residues" evidence="1">
    <location>
        <begin position="849"/>
        <end position="881"/>
    </location>
</feature>
<proteinExistence type="predicted"/>
<feature type="region of interest" description="Disordered" evidence="1">
    <location>
        <begin position="345"/>
        <end position="376"/>
    </location>
</feature>
<feature type="compositionally biased region" description="Basic and acidic residues" evidence="1">
    <location>
        <begin position="779"/>
        <end position="790"/>
    </location>
</feature>
<feature type="compositionally biased region" description="Low complexity" evidence="1">
    <location>
        <begin position="191"/>
        <end position="223"/>
    </location>
</feature>
<reference evidence="2 3" key="1">
    <citation type="submission" date="2024-06" db="EMBL/GenBank/DDBJ databases">
        <title>A chromosome level genome sequence of Diviner's sage (Salvia divinorum).</title>
        <authorList>
            <person name="Ford S.A."/>
            <person name="Ro D.-K."/>
            <person name="Ness R.W."/>
            <person name="Phillips M.A."/>
        </authorList>
    </citation>
    <scope>NUCLEOTIDE SEQUENCE [LARGE SCALE GENOMIC DNA]</scope>
    <source>
        <strain evidence="2">SAF-2024a</strain>
        <tissue evidence="2">Leaf</tissue>
    </source>
</reference>
<dbReference type="PANTHER" id="PTHR31949">
    <property type="entry name" value="GASTRIC MUCIN-LIKE PROTEIN"/>
    <property type="match status" value="1"/>
</dbReference>